<dbReference type="GO" id="GO:0005506">
    <property type="term" value="F:iron ion binding"/>
    <property type="evidence" value="ECO:0007669"/>
    <property type="project" value="InterPro"/>
</dbReference>
<dbReference type="CDD" id="cd20628">
    <property type="entry name" value="CYP4"/>
    <property type="match status" value="1"/>
</dbReference>
<evidence type="ECO:0000256" key="22">
    <source>
        <dbReference type="ARBA" id="ARBA00023298"/>
    </source>
</evidence>
<dbReference type="SMART" id="SM00248">
    <property type="entry name" value="ANK"/>
    <property type="match status" value="3"/>
</dbReference>
<dbReference type="GO" id="GO:0005576">
    <property type="term" value="C:extracellular region"/>
    <property type="evidence" value="ECO:0007669"/>
    <property type="project" value="UniProtKB-SubCell"/>
</dbReference>
<dbReference type="InterPro" id="IPR002401">
    <property type="entry name" value="Cyt_P450_E_grp-I"/>
</dbReference>
<comment type="cofactor">
    <cofactor evidence="2">
        <name>heme</name>
        <dbReference type="ChEBI" id="CHEBI:30413"/>
    </cofactor>
</comment>
<gene>
    <name evidence="26" type="ORF">HNY73_006883</name>
</gene>
<evidence type="ECO:0000256" key="18">
    <source>
        <dbReference type="ARBA" id="ARBA00023033"/>
    </source>
</evidence>
<evidence type="ECO:0000256" key="19">
    <source>
        <dbReference type="ARBA" id="ARBA00023136"/>
    </source>
</evidence>
<dbReference type="Pfam" id="PF00067">
    <property type="entry name" value="p450"/>
    <property type="match status" value="1"/>
</dbReference>
<evidence type="ECO:0000256" key="2">
    <source>
        <dbReference type="ARBA" id="ARBA00001971"/>
    </source>
</evidence>
<keyword evidence="12" id="KW-0528">Neurotoxin</keyword>
<dbReference type="Proteomes" id="UP000807504">
    <property type="component" value="Unassembled WGS sequence"/>
</dbReference>
<dbReference type="InterPro" id="IPR017946">
    <property type="entry name" value="PLC-like_Pdiesterase_TIM-brl"/>
</dbReference>
<evidence type="ECO:0000256" key="21">
    <source>
        <dbReference type="ARBA" id="ARBA00023239"/>
    </source>
</evidence>
<keyword evidence="17" id="KW-0638">Presynaptic neurotoxin</keyword>
<dbReference type="PROSITE" id="PS50297">
    <property type="entry name" value="ANK_REP_REGION"/>
    <property type="match status" value="1"/>
</dbReference>
<dbReference type="Pfam" id="PF12796">
    <property type="entry name" value="Ank_2"/>
    <property type="match status" value="1"/>
</dbReference>
<dbReference type="PROSITE" id="PS50088">
    <property type="entry name" value="ANK_REPEAT"/>
    <property type="match status" value="1"/>
</dbReference>
<reference evidence="26" key="1">
    <citation type="journal article" date="2020" name="bioRxiv">
        <title>Chromosome-level reference genome of the European wasp spider Argiope bruennichi: a resource for studies on range expansion and evolutionary adaptation.</title>
        <authorList>
            <person name="Sheffer M.M."/>
            <person name="Hoppe A."/>
            <person name="Krehenwinkel H."/>
            <person name="Uhl G."/>
            <person name="Kuss A.W."/>
            <person name="Jensen L."/>
            <person name="Jensen C."/>
            <person name="Gillespie R.G."/>
            <person name="Hoff K.J."/>
            <person name="Prost S."/>
        </authorList>
    </citation>
    <scope>NUCLEOTIDE SEQUENCE</scope>
</reference>
<evidence type="ECO:0000256" key="3">
    <source>
        <dbReference type="ARBA" id="ARBA00004175"/>
    </source>
</evidence>
<evidence type="ECO:0000256" key="12">
    <source>
        <dbReference type="ARBA" id="ARBA00022699"/>
    </source>
</evidence>
<keyword evidence="13" id="KW-0479">Metal-binding</keyword>
<sequence>MSDESDDERSLLITDMNEGMVEMFNSFIANKDYEEALQFVSGCFGFVPTPFVINKIIFTIMMNCDESLAEEAEDYLEGVLRIMTTHDKKSNIIEGLSYQSDRNSKVWDTFSHLVESSLYHLKILETCHDRKEYVKNPNCKILVNIFVKAFINCPLKSDILGSHAEKRLSSVLRWINQFYKYNIQHEPSLNYLHEFLDYIIDSEVSGDPSLPACVKIHSANLSQYMFLILNFCKHVFSSTQNQQRFFNNSKSLYLITKVCHYRLHELIEMEALPQDPGMLTLKSIVENYFFHTSKKKSEDTKQTSSKSPIKSDSPRKSIRVKKLKKFSKEPIPGDTDLHECCRLGRPADLLTALYGNKKKDINVKNSAGNTPLHEACLASSYLCSKFLIEEAGDRTIDYRATDNEGRTPLHCAVYVNAFDIVNLLLNRAGNALVKFPDNWGKTPIDYSTTDEMRTMLQKVESKLQDHNQDDSKLPSLKNSQDYHLYLRTLKTLVSSYFQIYDLPKVETSIKTLSHDRKKCYHYKAESNTMCLEDSSILDTFDPKVYITVSSIATSYFFQPCHRKIILNYHNVDCERIARSFPFVGLYSHDPRLNHRNHLALHKPIACPDGRFETNVSLPYIEFSNEDIVSKCLGFWVAYMEAGSVVHSSCLLTHPDWMHNISDMIGHKPLKSLMIPGTHDSGCYMRYDPYKDTVYERYIFTQEESVFNQLVYGIRYLDLRIWHEGAYQKTSRIFITHDVFHLGLPTLENVLQQVKDFVSVTKEIVVVDFHRKITGFFKSFELEDWQHRDVMELGKRIFGKFLIDYKYSDMPLDFLWKIDKRILFAYGEYNKGFVDDSIAFNAHHWWIDTHNVTILHNYLVGAKPHFLFGNVGWALKLYTRKSAHHPGVYALERVMGYDLLFRKPGFQCVWLGWSPMVAVNSPELLEIILSRPPSLGENKRILFLHGWLGFPGVLSSTGAKWRSRRKLLTPCFHFRILDDFLPTLNEQSMILVKKLQSHQHQDFVDITPLMVLCTLDIVCETVMGTHIGAQKGENSDYVTAVHNLGDFFNQRFIRPWLWSDALFRISSLGRKFDRDLSILHNFTEKVIREKKNERLSQEHIFREQSPDDEFKNKRRRALMDLLLDLHFDGHQLSEDDIKEEVDTFMFEGHDTTAMGLTFALYCIGLYPEVQKKIHEELEVIFGNNKQRPITMDDVRSMKYLEYAIKESQRLYPSFPITGGTNEDYWHYRQRFAMLEEKVIISNILRHFRVKSLDPRDKIHIKVEFILRPAEPIRLKLFPRS</sequence>
<keyword evidence="15" id="KW-0460">Magnesium</keyword>
<evidence type="ECO:0000256" key="15">
    <source>
        <dbReference type="ARBA" id="ARBA00022842"/>
    </source>
</evidence>
<evidence type="ECO:0000256" key="24">
    <source>
        <dbReference type="SAM" id="MobiDB-lite"/>
    </source>
</evidence>
<evidence type="ECO:0000313" key="27">
    <source>
        <dbReference type="Proteomes" id="UP000807504"/>
    </source>
</evidence>
<dbReference type="GO" id="GO:0006887">
    <property type="term" value="P:exocytosis"/>
    <property type="evidence" value="ECO:0007669"/>
    <property type="project" value="UniProtKB-KW"/>
</dbReference>
<dbReference type="GO" id="GO:0006629">
    <property type="term" value="P:lipid metabolic process"/>
    <property type="evidence" value="ECO:0007669"/>
    <property type="project" value="InterPro"/>
</dbReference>
<dbReference type="SMART" id="SM00148">
    <property type="entry name" value="PLCXc"/>
    <property type="match status" value="1"/>
</dbReference>
<dbReference type="InterPro" id="IPR000909">
    <property type="entry name" value="PLipase_C_PInositol-sp_X_dom"/>
</dbReference>
<evidence type="ECO:0000256" key="8">
    <source>
        <dbReference type="ARBA" id="ARBA00022525"/>
    </source>
</evidence>
<keyword evidence="8" id="KW-0964">Secreted</keyword>
<keyword evidence="10" id="KW-0349">Heme</keyword>
<keyword evidence="14" id="KW-0256">Endoplasmic reticulum</keyword>
<evidence type="ECO:0000256" key="11">
    <source>
        <dbReference type="ARBA" id="ARBA00022656"/>
    </source>
</evidence>
<dbReference type="GO" id="GO:0044218">
    <property type="term" value="C:other organism cell membrane"/>
    <property type="evidence" value="ECO:0007669"/>
    <property type="project" value="UniProtKB-KW"/>
</dbReference>
<evidence type="ECO:0000259" key="25">
    <source>
        <dbReference type="SMART" id="SM00148"/>
    </source>
</evidence>
<dbReference type="Gene3D" id="1.25.40.20">
    <property type="entry name" value="Ankyrin repeat-containing domain"/>
    <property type="match status" value="1"/>
</dbReference>
<dbReference type="GO" id="GO:0005789">
    <property type="term" value="C:endoplasmic reticulum membrane"/>
    <property type="evidence" value="ECO:0007669"/>
    <property type="project" value="UniProtKB-SubCell"/>
</dbReference>
<keyword evidence="22" id="KW-1053">Target membrane</keyword>
<dbReference type="PROSITE" id="PS50007">
    <property type="entry name" value="PIPLC_X_DOMAIN"/>
    <property type="match status" value="1"/>
</dbReference>
<keyword evidence="9" id="KW-1052">Target cell membrane</keyword>
<organism evidence="26 27">
    <name type="scientific">Argiope bruennichi</name>
    <name type="common">Wasp spider</name>
    <name type="synonym">Aranea bruennichi</name>
    <dbReference type="NCBI Taxonomy" id="94029"/>
    <lineage>
        <taxon>Eukaryota</taxon>
        <taxon>Metazoa</taxon>
        <taxon>Ecdysozoa</taxon>
        <taxon>Arthropoda</taxon>
        <taxon>Chelicerata</taxon>
        <taxon>Arachnida</taxon>
        <taxon>Araneae</taxon>
        <taxon>Araneomorphae</taxon>
        <taxon>Entelegynae</taxon>
        <taxon>Araneoidea</taxon>
        <taxon>Araneidae</taxon>
        <taxon>Argiope</taxon>
    </lineage>
</organism>
<dbReference type="SUPFAM" id="SSF51695">
    <property type="entry name" value="PLC-like phosphodiesterases"/>
    <property type="match status" value="1"/>
</dbReference>
<protein>
    <submittedName>
        <fullName evidence="26">Cytochrome P450 4V2 like protein</fullName>
    </submittedName>
</protein>
<dbReference type="GO" id="GO:0020037">
    <property type="term" value="F:heme binding"/>
    <property type="evidence" value="ECO:0007669"/>
    <property type="project" value="InterPro"/>
</dbReference>
<evidence type="ECO:0000256" key="16">
    <source>
        <dbReference type="ARBA" id="ARBA00023004"/>
    </source>
</evidence>
<dbReference type="Gene3D" id="3.20.20.190">
    <property type="entry name" value="Phosphatidylinositol (PI) phosphodiesterase"/>
    <property type="match status" value="1"/>
</dbReference>
<dbReference type="GO" id="GO:0044231">
    <property type="term" value="C:host cell presynaptic membrane"/>
    <property type="evidence" value="ECO:0007669"/>
    <property type="project" value="UniProtKB-KW"/>
</dbReference>
<reference evidence="26" key="2">
    <citation type="submission" date="2020-06" db="EMBL/GenBank/DDBJ databases">
        <authorList>
            <person name="Sheffer M."/>
        </authorList>
    </citation>
    <scope>NUCLEOTIDE SEQUENCE</scope>
</reference>
<dbReference type="InterPro" id="IPR002110">
    <property type="entry name" value="Ankyrin_rpt"/>
</dbReference>
<keyword evidence="23" id="KW-0040">ANK repeat</keyword>
<dbReference type="InterPro" id="IPR001128">
    <property type="entry name" value="Cyt_P450"/>
</dbReference>
<dbReference type="PANTHER" id="PTHR24291">
    <property type="entry name" value="CYTOCHROME P450 FAMILY 4"/>
    <property type="match status" value="1"/>
</dbReference>
<dbReference type="GO" id="GO:0004497">
    <property type="term" value="F:monooxygenase activity"/>
    <property type="evidence" value="ECO:0007669"/>
    <property type="project" value="UniProtKB-KW"/>
</dbReference>
<evidence type="ECO:0000256" key="9">
    <source>
        <dbReference type="ARBA" id="ARBA00022537"/>
    </source>
</evidence>
<dbReference type="PANTHER" id="PTHR24291:SF189">
    <property type="entry name" value="CYTOCHROME P450 4C3-RELATED"/>
    <property type="match status" value="1"/>
</dbReference>
<comment type="similarity">
    <text evidence="6">Belongs to the cytochrome P450 family.</text>
</comment>
<dbReference type="Gene3D" id="1.10.630.10">
    <property type="entry name" value="Cytochrome P450"/>
    <property type="match status" value="2"/>
</dbReference>
<evidence type="ECO:0000256" key="13">
    <source>
        <dbReference type="ARBA" id="ARBA00022723"/>
    </source>
</evidence>
<dbReference type="SUPFAM" id="SSF48264">
    <property type="entry name" value="Cytochrome P450"/>
    <property type="match status" value="1"/>
</dbReference>
<dbReference type="GO" id="GO:0016705">
    <property type="term" value="F:oxidoreductase activity, acting on paired donors, with incorporation or reduction of molecular oxygen"/>
    <property type="evidence" value="ECO:0007669"/>
    <property type="project" value="InterPro"/>
</dbReference>
<dbReference type="SUPFAM" id="SSF48403">
    <property type="entry name" value="Ankyrin repeat"/>
    <property type="match status" value="1"/>
</dbReference>
<dbReference type="GO" id="GO:0090729">
    <property type="term" value="F:toxin activity"/>
    <property type="evidence" value="ECO:0007669"/>
    <property type="project" value="UniProtKB-KW"/>
</dbReference>
<evidence type="ECO:0000256" key="20">
    <source>
        <dbReference type="ARBA" id="ARBA00023157"/>
    </source>
</evidence>
<evidence type="ECO:0000256" key="4">
    <source>
        <dbReference type="ARBA" id="ARBA00004586"/>
    </source>
</evidence>
<keyword evidence="18" id="KW-0560">Oxidoreductase</keyword>
<proteinExistence type="inferred from homology"/>
<feature type="repeat" description="ANK" evidence="23">
    <location>
        <begin position="404"/>
        <end position="430"/>
    </location>
</feature>
<dbReference type="AlphaFoldDB" id="A0A8T0FHT8"/>
<dbReference type="PRINTS" id="PR00463">
    <property type="entry name" value="EP450I"/>
</dbReference>
<dbReference type="InterPro" id="IPR050196">
    <property type="entry name" value="Cytochrome_P450_Monoox"/>
</dbReference>
<accession>A0A8T0FHT8</accession>
<keyword evidence="16" id="KW-0408">Iron</keyword>
<keyword evidence="7" id="KW-0268">Exocytosis</keyword>
<comment type="caution">
    <text evidence="26">The sequence shown here is derived from an EMBL/GenBank/DDBJ whole genome shotgun (WGS) entry which is preliminary data.</text>
</comment>
<keyword evidence="11" id="KW-0800">Toxin</keyword>
<evidence type="ECO:0000256" key="23">
    <source>
        <dbReference type="PROSITE-ProRule" id="PRU00023"/>
    </source>
</evidence>
<dbReference type="GO" id="GO:0016829">
    <property type="term" value="F:lyase activity"/>
    <property type="evidence" value="ECO:0007669"/>
    <property type="project" value="UniProtKB-KW"/>
</dbReference>
<keyword evidence="27" id="KW-1185">Reference proteome</keyword>
<feature type="region of interest" description="Disordered" evidence="24">
    <location>
        <begin position="299"/>
        <end position="318"/>
    </location>
</feature>
<keyword evidence="20" id="KW-1015">Disulfide bond</keyword>
<keyword evidence="18" id="KW-0503">Monooxygenase</keyword>
<evidence type="ECO:0000256" key="6">
    <source>
        <dbReference type="ARBA" id="ARBA00010617"/>
    </source>
</evidence>
<dbReference type="GO" id="GO:0008081">
    <property type="term" value="F:phosphoric diester hydrolase activity"/>
    <property type="evidence" value="ECO:0007669"/>
    <property type="project" value="InterPro"/>
</dbReference>
<evidence type="ECO:0000256" key="5">
    <source>
        <dbReference type="ARBA" id="ARBA00004613"/>
    </source>
</evidence>
<dbReference type="EMBL" id="JABXBU010000012">
    <property type="protein sequence ID" value="KAF8788890.1"/>
    <property type="molecule type" value="Genomic_DNA"/>
</dbReference>
<evidence type="ECO:0000256" key="1">
    <source>
        <dbReference type="ARBA" id="ARBA00000110"/>
    </source>
</evidence>
<dbReference type="InterPro" id="IPR036396">
    <property type="entry name" value="Cyt_P450_sf"/>
</dbReference>
<evidence type="ECO:0000256" key="17">
    <source>
        <dbReference type="ARBA" id="ARBA00023028"/>
    </source>
</evidence>
<name>A0A8T0FHT8_ARGBR</name>
<evidence type="ECO:0000256" key="14">
    <source>
        <dbReference type="ARBA" id="ARBA00022824"/>
    </source>
</evidence>
<keyword evidence="19" id="KW-0472">Membrane</keyword>
<evidence type="ECO:0000256" key="10">
    <source>
        <dbReference type="ARBA" id="ARBA00022617"/>
    </source>
</evidence>
<keyword evidence="21" id="KW-0456">Lyase</keyword>
<dbReference type="InterPro" id="IPR036770">
    <property type="entry name" value="Ankyrin_rpt-contain_sf"/>
</dbReference>
<comment type="subcellular location">
    <subcellularLocation>
        <location evidence="4">Endoplasmic reticulum membrane</location>
    </subcellularLocation>
    <subcellularLocation>
        <location evidence="5">Secreted</location>
    </subcellularLocation>
    <subcellularLocation>
        <location evidence="3">Target cell membrane</location>
    </subcellularLocation>
</comment>
<evidence type="ECO:0000313" key="26">
    <source>
        <dbReference type="EMBL" id="KAF8788890.1"/>
    </source>
</evidence>
<comment type="catalytic activity">
    <reaction evidence="1">
        <text>an N-(acyl)-sphingosylphosphoethanolamine = an N-(acyl)-sphingosyl-1,3-cyclic phosphate + ethanolamine</text>
        <dbReference type="Rhea" id="RHEA:60648"/>
        <dbReference type="ChEBI" id="CHEBI:57603"/>
        <dbReference type="ChEBI" id="CHEBI:143891"/>
        <dbReference type="ChEBI" id="CHEBI:143892"/>
    </reaction>
</comment>
<feature type="domain" description="Phosphatidylinositol-specific phospholipase C X" evidence="25">
    <location>
        <begin position="661"/>
        <end position="805"/>
    </location>
</feature>
<evidence type="ECO:0000256" key="7">
    <source>
        <dbReference type="ARBA" id="ARBA00022483"/>
    </source>
</evidence>